<dbReference type="Pfam" id="PF14027">
    <property type="entry name" value="Questin_oxidase"/>
    <property type="match status" value="1"/>
</dbReference>
<evidence type="ECO:0000256" key="1">
    <source>
        <dbReference type="ARBA" id="ARBA00023002"/>
    </source>
</evidence>
<dbReference type="InterPro" id="IPR025337">
    <property type="entry name" value="Questin_oxidase-like"/>
</dbReference>
<keyword evidence="1" id="KW-0560">Oxidoreductase</keyword>
<evidence type="ECO:0000313" key="2">
    <source>
        <dbReference type="EnsemblMetazoa" id="CLYHEMP010833.1"/>
    </source>
</evidence>
<dbReference type="Proteomes" id="UP000594262">
    <property type="component" value="Unplaced"/>
</dbReference>
<name>A0A7M5V3T5_9CNID</name>
<dbReference type="GO" id="GO:0016491">
    <property type="term" value="F:oxidoreductase activity"/>
    <property type="evidence" value="ECO:0007669"/>
    <property type="project" value="UniProtKB-KW"/>
</dbReference>
<dbReference type="PANTHER" id="PTHR35870:SF1">
    <property type="entry name" value="PROTEIN, PUTATIVE (AFU_ORTHOLOGUE AFUA_5G03330)-RELATED"/>
    <property type="match status" value="1"/>
</dbReference>
<sequence length="432" mass="49672">MKCKNLIFVNHPKMAAKPDWLPKILGEENFQQYHAYFDTFKHNHKAHSTIAYARLGASLERVKRHCSAQNARGGLIPYNKEEPLTQKTELDSLKSDNIQDYMGENEAYYKVLNHFANLYETKYGKDIKKMIKEEFPAMGDGPLVAAFHGIIQLAYGFVANSDVVTLEGFAFAFSQYSPFLPKDPAKLSNMSNFGKGSKDMLDVLGSIRDDKAMLKHTSELSNDPEFERKSPGNFLDWYCMAMLKHYSDKFLDWTDEIKLPEFFDSSKEDMGQLVKLLEWLEDQATIVYVKSEFVNQFFLLHGITASWCLRQVIDMFTYKQALHLIRTHITGILMVYASTSAPEFPKSPEDFWKGGEINQDGWNVVLKDAMEKDFEDHVPKVVQVMYEKWHANQNSPMSHYYIAGARSALDNEYNVKPFPAHIKFPNTIRDAA</sequence>
<reference evidence="2" key="1">
    <citation type="submission" date="2021-01" db="UniProtKB">
        <authorList>
            <consortium name="EnsemblMetazoa"/>
        </authorList>
    </citation>
    <scope>IDENTIFICATION</scope>
</reference>
<keyword evidence="3" id="KW-1185">Reference proteome</keyword>
<proteinExistence type="predicted"/>
<evidence type="ECO:0000313" key="3">
    <source>
        <dbReference type="Proteomes" id="UP000594262"/>
    </source>
</evidence>
<protein>
    <submittedName>
        <fullName evidence="2">Uncharacterized protein</fullName>
    </submittedName>
</protein>
<accession>A0A7M5V3T5</accession>
<organism evidence="2 3">
    <name type="scientific">Clytia hemisphaerica</name>
    <dbReference type="NCBI Taxonomy" id="252671"/>
    <lineage>
        <taxon>Eukaryota</taxon>
        <taxon>Metazoa</taxon>
        <taxon>Cnidaria</taxon>
        <taxon>Hydrozoa</taxon>
        <taxon>Hydroidolina</taxon>
        <taxon>Leptothecata</taxon>
        <taxon>Obeliida</taxon>
        <taxon>Clytiidae</taxon>
        <taxon>Clytia</taxon>
    </lineage>
</organism>
<dbReference type="AlphaFoldDB" id="A0A7M5V3T5"/>
<dbReference type="EnsemblMetazoa" id="CLYHEMT010833.1">
    <property type="protein sequence ID" value="CLYHEMP010833.1"/>
    <property type="gene ID" value="CLYHEMG010833"/>
</dbReference>
<dbReference type="PANTHER" id="PTHR35870">
    <property type="entry name" value="PROTEIN, PUTATIVE (AFU_ORTHOLOGUE AFUA_5G03330)-RELATED"/>
    <property type="match status" value="1"/>
</dbReference>
<dbReference type="OrthoDB" id="10004862at2759"/>